<feature type="domain" description="VOC" evidence="1">
    <location>
        <begin position="4"/>
        <end position="130"/>
    </location>
</feature>
<dbReference type="SUPFAM" id="SSF54593">
    <property type="entry name" value="Glyoxalase/Bleomycin resistance protein/Dihydroxybiphenyl dioxygenase"/>
    <property type="match status" value="1"/>
</dbReference>
<dbReference type="RefSeq" id="WP_123214654.1">
    <property type="nucleotide sequence ID" value="NZ_RJTM01000018.1"/>
</dbReference>
<dbReference type="Pfam" id="PF00903">
    <property type="entry name" value="Glyoxalase"/>
    <property type="match status" value="1"/>
</dbReference>
<reference evidence="2 3" key="1">
    <citation type="submission" date="2018-10" db="EMBL/GenBank/DDBJ databases">
        <title>Sinomicrobium pectinilyticum sp. nov., a pectinase-producing bacterium isolated from alkaline and saline soil, and emended description of the genus Sinomicrobium.</title>
        <authorList>
            <person name="Cheng B."/>
            <person name="Li C."/>
            <person name="Lai Q."/>
            <person name="Du M."/>
            <person name="Shao Z."/>
            <person name="Xu P."/>
            <person name="Yang C."/>
        </authorList>
    </citation>
    <scope>NUCLEOTIDE SEQUENCE [LARGE SCALE GENOMIC DNA]</scope>
    <source>
        <strain evidence="2 3">5DNS001</strain>
    </source>
</reference>
<evidence type="ECO:0000259" key="1">
    <source>
        <dbReference type="PROSITE" id="PS51819"/>
    </source>
</evidence>
<evidence type="ECO:0000313" key="3">
    <source>
        <dbReference type="Proteomes" id="UP000267469"/>
    </source>
</evidence>
<sequence>MNPRMIWSNLAVSDLERTTEFYTALGFKPNNTRPSGELTSFVVGENGFVMHFFRKDILRTSMKSEIADSQKVNEVIFTLSAGSKDQVDDWEKEVKSAGGQIISGPEAFGKGYYGFVFADPDGHRFNVFYMEGF</sequence>
<dbReference type="Gene3D" id="3.10.180.10">
    <property type="entry name" value="2,3-Dihydroxybiphenyl 1,2-Dioxygenase, domain 1"/>
    <property type="match status" value="1"/>
</dbReference>
<dbReference type="OrthoDB" id="669651at2"/>
<dbReference type="InterPro" id="IPR037523">
    <property type="entry name" value="VOC_core"/>
</dbReference>
<accession>A0A3N0EX26</accession>
<dbReference type="PANTHER" id="PTHR36503">
    <property type="entry name" value="BLR2520 PROTEIN"/>
    <property type="match status" value="1"/>
</dbReference>
<name>A0A3N0EX26_SINP1</name>
<dbReference type="EMBL" id="RJTM01000018">
    <property type="protein sequence ID" value="RNL92267.1"/>
    <property type="molecule type" value="Genomic_DNA"/>
</dbReference>
<proteinExistence type="predicted"/>
<dbReference type="Proteomes" id="UP000267469">
    <property type="component" value="Unassembled WGS sequence"/>
</dbReference>
<protein>
    <submittedName>
        <fullName evidence="2">Glyoxalase</fullName>
    </submittedName>
</protein>
<gene>
    <name evidence="2" type="ORF">ED312_03650</name>
</gene>
<evidence type="ECO:0000313" key="2">
    <source>
        <dbReference type="EMBL" id="RNL92267.1"/>
    </source>
</evidence>
<dbReference type="PROSITE" id="PS51819">
    <property type="entry name" value="VOC"/>
    <property type="match status" value="1"/>
</dbReference>
<organism evidence="2 3">
    <name type="scientific">Sinomicrobium pectinilyticum</name>
    <dbReference type="NCBI Taxonomy" id="1084421"/>
    <lineage>
        <taxon>Bacteria</taxon>
        <taxon>Pseudomonadati</taxon>
        <taxon>Bacteroidota</taxon>
        <taxon>Flavobacteriia</taxon>
        <taxon>Flavobacteriales</taxon>
        <taxon>Flavobacteriaceae</taxon>
        <taxon>Sinomicrobium</taxon>
    </lineage>
</organism>
<keyword evidence="3" id="KW-1185">Reference proteome</keyword>
<dbReference type="InterPro" id="IPR029068">
    <property type="entry name" value="Glyas_Bleomycin-R_OHBP_Dase"/>
</dbReference>
<dbReference type="InterPro" id="IPR004360">
    <property type="entry name" value="Glyas_Fos-R_dOase_dom"/>
</dbReference>
<dbReference type="AlphaFoldDB" id="A0A3N0EX26"/>
<dbReference type="PANTHER" id="PTHR36503:SF2">
    <property type="entry name" value="BLR2408 PROTEIN"/>
    <property type="match status" value="1"/>
</dbReference>
<comment type="caution">
    <text evidence="2">The sequence shown here is derived from an EMBL/GenBank/DDBJ whole genome shotgun (WGS) entry which is preliminary data.</text>
</comment>